<protein>
    <submittedName>
        <fullName evidence="1">Uncharacterized protein</fullName>
    </submittedName>
</protein>
<sequence>MNLDKLKETAEMASPAWWIERDLEIHDICEEDRPFIAAADPTTILALIELLEATENGLAYWEGIKADNSKLTTHLKAAAELIRDYEAALKAMTGGSTIRVYGVAFQSVGGERRRSVALTDDARKKLAAALAKHATYRERLPADE</sequence>
<organism evidence="1">
    <name type="scientific">marine sediment metagenome</name>
    <dbReference type="NCBI Taxonomy" id="412755"/>
    <lineage>
        <taxon>unclassified sequences</taxon>
        <taxon>metagenomes</taxon>
        <taxon>ecological metagenomes</taxon>
    </lineage>
</organism>
<accession>A0A0F9I2D5</accession>
<dbReference type="EMBL" id="LAZR01013498">
    <property type="protein sequence ID" value="KKM21692.1"/>
    <property type="molecule type" value="Genomic_DNA"/>
</dbReference>
<evidence type="ECO:0000313" key="1">
    <source>
        <dbReference type="EMBL" id="KKM21692.1"/>
    </source>
</evidence>
<comment type="caution">
    <text evidence="1">The sequence shown here is derived from an EMBL/GenBank/DDBJ whole genome shotgun (WGS) entry which is preliminary data.</text>
</comment>
<dbReference type="AlphaFoldDB" id="A0A0F9I2D5"/>
<name>A0A0F9I2D5_9ZZZZ</name>
<gene>
    <name evidence="1" type="ORF">LCGC14_1632860</name>
</gene>
<proteinExistence type="predicted"/>
<reference evidence="1" key="1">
    <citation type="journal article" date="2015" name="Nature">
        <title>Complex archaea that bridge the gap between prokaryotes and eukaryotes.</title>
        <authorList>
            <person name="Spang A."/>
            <person name="Saw J.H."/>
            <person name="Jorgensen S.L."/>
            <person name="Zaremba-Niedzwiedzka K."/>
            <person name="Martijn J."/>
            <person name="Lind A.E."/>
            <person name="van Eijk R."/>
            <person name="Schleper C."/>
            <person name="Guy L."/>
            <person name="Ettema T.J."/>
        </authorList>
    </citation>
    <scope>NUCLEOTIDE SEQUENCE</scope>
</reference>